<feature type="transmembrane region" description="Helical" evidence="1">
    <location>
        <begin position="205"/>
        <end position="228"/>
    </location>
</feature>
<protein>
    <recommendedName>
        <fullName evidence="4">YhhN-like protein</fullName>
    </recommendedName>
</protein>
<proteinExistence type="predicted"/>
<evidence type="ECO:0000256" key="1">
    <source>
        <dbReference type="SAM" id="Phobius"/>
    </source>
</evidence>
<sequence>MNQPLNFFRNLLFIDVLFYVLFIISIIISYFFEKGYLSYTVTLINIAIGYKHVLVCKKHDLKVNKTFLIALLIILVSDILSFNYFTECYLGILICITLYFILNIIIVKPYMSKWQANKMFSVSVLLCFLLLGYLVYAVLDLLIDFIPEGQLIFTLTTTLSLLIYTLIFALIYINDQYDSAVLLLISGVLNFFQVALSPINEFFHFTNTFTALIIICHILSLYLFMTFISHTDPIKDRSKSTKYV</sequence>
<feature type="transmembrane region" description="Helical" evidence="1">
    <location>
        <begin position="12"/>
        <end position="30"/>
    </location>
</feature>
<keyword evidence="1" id="KW-0472">Membrane</keyword>
<name>A0ABP7HC44_9FLAO</name>
<evidence type="ECO:0000313" key="3">
    <source>
        <dbReference type="Proteomes" id="UP001501456"/>
    </source>
</evidence>
<feature type="transmembrane region" description="Helical" evidence="1">
    <location>
        <begin position="89"/>
        <end position="107"/>
    </location>
</feature>
<comment type="caution">
    <text evidence="2">The sequence shown here is derived from an EMBL/GenBank/DDBJ whole genome shotgun (WGS) entry which is preliminary data.</text>
</comment>
<evidence type="ECO:0008006" key="4">
    <source>
        <dbReference type="Google" id="ProtNLM"/>
    </source>
</evidence>
<feature type="transmembrane region" description="Helical" evidence="1">
    <location>
        <begin position="119"/>
        <end position="139"/>
    </location>
</feature>
<dbReference type="EMBL" id="BAABBI010000003">
    <property type="protein sequence ID" value="GAA3788863.1"/>
    <property type="molecule type" value="Genomic_DNA"/>
</dbReference>
<dbReference type="Proteomes" id="UP001501456">
    <property type="component" value="Unassembled WGS sequence"/>
</dbReference>
<reference evidence="3" key="1">
    <citation type="journal article" date="2019" name="Int. J. Syst. Evol. Microbiol.">
        <title>The Global Catalogue of Microorganisms (GCM) 10K type strain sequencing project: providing services to taxonomists for standard genome sequencing and annotation.</title>
        <authorList>
            <consortium name="The Broad Institute Genomics Platform"/>
            <consortium name="The Broad Institute Genome Sequencing Center for Infectious Disease"/>
            <person name="Wu L."/>
            <person name="Ma J."/>
        </authorList>
    </citation>
    <scope>NUCLEOTIDE SEQUENCE [LARGE SCALE GENOMIC DNA]</scope>
    <source>
        <strain evidence="3">JCM 17525</strain>
    </source>
</reference>
<evidence type="ECO:0000313" key="2">
    <source>
        <dbReference type="EMBL" id="GAA3788863.1"/>
    </source>
</evidence>
<keyword evidence="1" id="KW-0812">Transmembrane</keyword>
<organism evidence="2 3">
    <name type="scientific">Corallibacter vietnamensis</name>
    <dbReference type="NCBI Taxonomy" id="904130"/>
    <lineage>
        <taxon>Bacteria</taxon>
        <taxon>Pseudomonadati</taxon>
        <taxon>Bacteroidota</taxon>
        <taxon>Flavobacteriia</taxon>
        <taxon>Flavobacteriales</taxon>
        <taxon>Flavobacteriaceae</taxon>
        <taxon>Corallibacter</taxon>
    </lineage>
</organism>
<accession>A0ABP7HC44</accession>
<keyword evidence="3" id="KW-1185">Reference proteome</keyword>
<gene>
    <name evidence="2" type="ORF">GCM10022271_21750</name>
</gene>
<feature type="transmembrane region" description="Helical" evidence="1">
    <location>
        <begin position="66"/>
        <end position="83"/>
    </location>
</feature>
<feature type="transmembrane region" description="Helical" evidence="1">
    <location>
        <begin position="36"/>
        <end position="54"/>
    </location>
</feature>
<feature type="transmembrane region" description="Helical" evidence="1">
    <location>
        <begin position="151"/>
        <end position="173"/>
    </location>
</feature>
<keyword evidence="1" id="KW-1133">Transmembrane helix</keyword>
<feature type="transmembrane region" description="Helical" evidence="1">
    <location>
        <begin position="180"/>
        <end position="199"/>
    </location>
</feature>